<dbReference type="RefSeq" id="WP_225133994.1">
    <property type="nucleotide sequence ID" value="NZ_JADYWB010000006.1"/>
</dbReference>
<feature type="transmembrane region" description="Helical" evidence="1">
    <location>
        <begin position="40"/>
        <end position="62"/>
    </location>
</feature>
<organism evidence="2 3">
    <name type="scientific">Bradyrhizobium yuanmingense</name>
    <dbReference type="NCBI Taxonomy" id="108015"/>
    <lineage>
        <taxon>Bacteria</taxon>
        <taxon>Pseudomonadati</taxon>
        <taxon>Pseudomonadota</taxon>
        <taxon>Alphaproteobacteria</taxon>
        <taxon>Hyphomicrobiales</taxon>
        <taxon>Nitrobacteraceae</taxon>
        <taxon>Bradyrhizobium</taxon>
    </lineage>
</organism>
<reference evidence="2 3" key="1">
    <citation type="submission" date="2016-08" db="EMBL/GenBank/DDBJ databases">
        <authorList>
            <person name="Seilhamer J.J."/>
        </authorList>
    </citation>
    <scope>NUCLEOTIDE SEQUENCE [LARGE SCALE GENOMIC DNA]</scope>
    <source>
        <strain evidence="2 3">CCBAU 10071</strain>
    </source>
</reference>
<name>A0A1C3WKX1_9BRAD</name>
<dbReference type="AlphaFoldDB" id="A0A1C3WKX1"/>
<protein>
    <submittedName>
        <fullName evidence="2">Uncharacterized protein</fullName>
    </submittedName>
</protein>
<accession>A0A1C3WKX1</accession>
<dbReference type="EMBL" id="FMAE01000006">
    <property type="protein sequence ID" value="SCB40374.1"/>
    <property type="molecule type" value="Genomic_DNA"/>
</dbReference>
<keyword evidence="1" id="KW-0812">Transmembrane</keyword>
<dbReference type="Proteomes" id="UP000183174">
    <property type="component" value="Unassembled WGS sequence"/>
</dbReference>
<keyword evidence="1" id="KW-0472">Membrane</keyword>
<evidence type="ECO:0000256" key="1">
    <source>
        <dbReference type="SAM" id="Phobius"/>
    </source>
</evidence>
<keyword evidence="1" id="KW-1133">Transmembrane helix</keyword>
<evidence type="ECO:0000313" key="2">
    <source>
        <dbReference type="EMBL" id="SCB40374.1"/>
    </source>
</evidence>
<sequence>MRRCNELAISCAVPAKPGTFAVFSRSLTGSTQLEERKMPVLILWAVPALIVLGGGIYLIGYLQ</sequence>
<gene>
    <name evidence="2" type="ORF">GA0061099_1006329</name>
</gene>
<evidence type="ECO:0000313" key="3">
    <source>
        <dbReference type="Proteomes" id="UP000183174"/>
    </source>
</evidence>
<proteinExistence type="predicted"/>